<feature type="chain" id="PRO_5042829615" evidence="1">
    <location>
        <begin position="22"/>
        <end position="610"/>
    </location>
</feature>
<keyword evidence="4" id="KW-1185">Reference proteome</keyword>
<evidence type="ECO:0000313" key="4">
    <source>
        <dbReference type="Proteomes" id="UP001303760"/>
    </source>
</evidence>
<dbReference type="Gene3D" id="3.60.21.10">
    <property type="match status" value="1"/>
</dbReference>
<dbReference type="Pfam" id="PF21953">
    <property type="entry name" value="NadN_nucleosid_C"/>
    <property type="match status" value="1"/>
</dbReference>
<proteinExistence type="predicted"/>
<evidence type="ECO:0000259" key="2">
    <source>
        <dbReference type="Pfam" id="PF21953"/>
    </source>
</evidence>
<dbReference type="InterPro" id="IPR041823">
    <property type="entry name" value="YHR202W_N"/>
</dbReference>
<dbReference type="FunFam" id="3.90.780.10:FF:000009">
    <property type="entry name" value="Ser/Thr protein phosphatase family"/>
    <property type="match status" value="1"/>
</dbReference>
<dbReference type="FunFam" id="3.60.21.10:FF:000043">
    <property type="entry name" value="Ser/Thr protein phosphatase family"/>
    <property type="match status" value="1"/>
</dbReference>
<dbReference type="InterPro" id="IPR014485">
    <property type="entry name" value="Pesterase_C1039"/>
</dbReference>
<feature type="domain" description="Putative 5'-nucleotidase C-terminal" evidence="2">
    <location>
        <begin position="365"/>
        <end position="571"/>
    </location>
</feature>
<reference evidence="3" key="2">
    <citation type="submission" date="2023-05" db="EMBL/GenBank/DDBJ databases">
        <authorList>
            <consortium name="Lawrence Berkeley National Laboratory"/>
            <person name="Steindorff A."/>
            <person name="Hensen N."/>
            <person name="Bonometti L."/>
            <person name="Westerberg I."/>
            <person name="Brannstrom I.O."/>
            <person name="Guillou S."/>
            <person name="Cros-Aarteil S."/>
            <person name="Calhoun S."/>
            <person name="Haridas S."/>
            <person name="Kuo A."/>
            <person name="Mondo S."/>
            <person name="Pangilinan J."/>
            <person name="Riley R."/>
            <person name="Labutti K."/>
            <person name="Andreopoulos B."/>
            <person name="Lipzen A."/>
            <person name="Chen C."/>
            <person name="Yanf M."/>
            <person name="Daum C."/>
            <person name="Ng V."/>
            <person name="Clum A."/>
            <person name="Ohm R."/>
            <person name="Martin F."/>
            <person name="Silar P."/>
            <person name="Natvig D."/>
            <person name="Lalanne C."/>
            <person name="Gautier V."/>
            <person name="Ament-Velasquez S.L."/>
            <person name="Kruys A."/>
            <person name="Hutchinson M.I."/>
            <person name="Powell A.J."/>
            <person name="Barry K."/>
            <person name="Miller A.N."/>
            <person name="Grigoriev I.V."/>
            <person name="Debuchy R."/>
            <person name="Gladieux P."/>
            <person name="Thoren M.H."/>
            <person name="Johannesson H."/>
        </authorList>
    </citation>
    <scope>NUCLEOTIDE SEQUENCE</scope>
    <source>
        <strain evidence="3">CBS 532.94</strain>
    </source>
</reference>
<protein>
    <submittedName>
        <fullName evidence="3">Metallo-dependent phosphatase-like protein</fullName>
    </submittedName>
</protein>
<dbReference type="GO" id="GO:0009166">
    <property type="term" value="P:nucleotide catabolic process"/>
    <property type="evidence" value="ECO:0007669"/>
    <property type="project" value="InterPro"/>
</dbReference>
<feature type="signal peptide" evidence="1">
    <location>
        <begin position="1"/>
        <end position="21"/>
    </location>
</feature>
<dbReference type="CDD" id="cd07407">
    <property type="entry name" value="MPP_YHR202W_N"/>
    <property type="match status" value="1"/>
</dbReference>
<dbReference type="PANTHER" id="PTHR11575:SF43">
    <property type="entry name" value="SER_THR PROTEIN PHOSPHATASE FAMILY (AFU_ORTHOLOGUE AFUA_3G04160)"/>
    <property type="match status" value="1"/>
</dbReference>
<dbReference type="GO" id="GO:0005829">
    <property type="term" value="C:cytosol"/>
    <property type="evidence" value="ECO:0007669"/>
    <property type="project" value="TreeGrafter"/>
</dbReference>
<dbReference type="InterPro" id="IPR006179">
    <property type="entry name" value="5_nucleotidase/apyrase"/>
</dbReference>
<dbReference type="EMBL" id="MU860047">
    <property type="protein sequence ID" value="KAK4240115.1"/>
    <property type="molecule type" value="Genomic_DNA"/>
</dbReference>
<gene>
    <name evidence="3" type="ORF">C8A03DRAFT_13526</name>
</gene>
<dbReference type="FunFam" id="3.90.780.10:FF:000008">
    <property type="entry name" value="Ser/Thr protein phosphatase family"/>
    <property type="match status" value="1"/>
</dbReference>
<dbReference type="Proteomes" id="UP001303760">
    <property type="component" value="Unassembled WGS sequence"/>
</dbReference>
<dbReference type="SUPFAM" id="SSF55816">
    <property type="entry name" value="5'-nucleotidase (syn. UDP-sugar hydrolase), C-terminal domain"/>
    <property type="match status" value="1"/>
</dbReference>
<dbReference type="SUPFAM" id="SSF56300">
    <property type="entry name" value="Metallo-dependent phosphatases"/>
    <property type="match status" value="1"/>
</dbReference>
<evidence type="ECO:0000256" key="1">
    <source>
        <dbReference type="SAM" id="SignalP"/>
    </source>
</evidence>
<sequence>MRLKKAVIGSAVAAIARTAAAAQPGAAEPIPAPMRDLVWGKLNFLHTTDTHGWHAGHLQEPQYSADWGDYVSFAHHMRKKADDRGVDLLLVDTGDRVEGNGLYDASHPKGKYYYDIYREQHVDIICTGNHELYKASTADREHLQTVPNFKENYIASNLDYIDPRSGDRMPMAQRYRKFQTKNQKLDIVAFGFLFDFTGNANNTAVQPVKETVQEKWFQDAIREETDLFVVIGHVGVRMPEFNTIFRAIRKQNPLTPILFFGGHVHVRDATAYDSRSFAVASGRYFETIGWMSVDGELERTSAASRDTSLTFHRRYIDNNLLGLHHHTGLNATTFPTAHGRNVSAMITKARKELDLDYAFGCAPKTLWMTRSPYPGHDSIYSWLEKEIVPDIAVNASRKDVPRLAIVNTGAIRFDIFKGPFTRDTTYIVSPFTSVLTYIPDVPYRMARKVITLLNNAGRIMESAPLDNRFLANPEQLFIHESIIHEALAPGDVHSDNTQQKPLVDGPNERLRLTEGYTTRDDIGDDGDDTVHSPINFYVVPNCIQSELAFPAEGEPETVDLVFLDFITPWVLMALRFYGGEYSKKDVQLYVEGTFTELMAGWIEKNWPKHC</sequence>
<dbReference type="InterPro" id="IPR053828">
    <property type="entry name" value="Nucleosidase_C"/>
</dbReference>
<keyword evidence="1" id="KW-0732">Signal</keyword>
<dbReference type="GO" id="GO:0016787">
    <property type="term" value="F:hydrolase activity"/>
    <property type="evidence" value="ECO:0007669"/>
    <property type="project" value="InterPro"/>
</dbReference>
<dbReference type="InterPro" id="IPR029052">
    <property type="entry name" value="Metallo-depent_PP-like"/>
</dbReference>
<comment type="caution">
    <text evidence="3">The sequence shown here is derived from an EMBL/GenBank/DDBJ whole genome shotgun (WGS) entry which is preliminary data.</text>
</comment>
<accession>A0AAN7CE53</accession>
<organism evidence="3 4">
    <name type="scientific">Achaetomium macrosporum</name>
    <dbReference type="NCBI Taxonomy" id="79813"/>
    <lineage>
        <taxon>Eukaryota</taxon>
        <taxon>Fungi</taxon>
        <taxon>Dikarya</taxon>
        <taxon>Ascomycota</taxon>
        <taxon>Pezizomycotina</taxon>
        <taxon>Sordariomycetes</taxon>
        <taxon>Sordariomycetidae</taxon>
        <taxon>Sordariales</taxon>
        <taxon>Chaetomiaceae</taxon>
        <taxon>Achaetomium</taxon>
    </lineage>
</organism>
<dbReference type="Gene3D" id="3.90.780.10">
    <property type="entry name" value="5'-Nucleotidase, C-terminal domain"/>
    <property type="match status" value="2"/>
</dbReference>
<dbReference type="AlphaFoldDB" id="A0AAN7CE53"/>
<dbReference type="InterPro" id="IPR036907">
    <property type="entry name" value="5'-Nucleotdase_C_sf"/>
</dbReference>
<dbReference type="PIRSF" id="PIRSF017316">
    <property type="entry name" value="Pesterase_C1039"/>
    <property type="match status" value="1"/>
</dbReference>
<evidence type="ECO:0000313" key="3">
    <source>
        <dbReference type="EMBL" id="KAK4240115.1"/>
    </source>
</evidence>
<dbReference type="PANTHER" id="PTHR11575">
    <property type="entry name" value="5'-NUCLEOTIDASE-RELATED"/>
    <property type="match status" value="1"/>
</dbReference>
<reference evidence="3" key="1">
    <citation type="journal article" date="2023" name="Mol. Phylogenet. Evol.">
        <title>Genome-scale phylogeny and comparative genomics of the fungal order Sordariales.</title>
        <authorList>
            <person name="Hensen N."/>
            <person name="Bonometti L."/>
            <person name="Westerberg I."/>
            <person name="Brannstrom I.O."/>
            <person name="Guillou S."/>
            <person name="Cros-Aarteil S."/>
            <person name="Calhoun S."/>
            <person name="Haridas S."/>
            <person name="Kuo A."/>
            <person name="Mondo S."/>
            <person name="Pangilinan J."/>
            <person name="Riley R."/>
            <person name="LaButti K."/>
            <person name="Andreopoulos B."/>
            <person name="Lipzen A."/>
            <person name="Chen C."/>
            <person name="Yan M."/>
            <person name="Daum C."/>
            <person name="Ng V."/>
            <person name="Clum A."/>
            <person name="Steindorff A."/>
            <person name="Ohm R.A."/>
            <person name="Martin F."/>
            <person name="Silar P."/>
            <person name="Natvig D.O."/>
            <person name="Lalanne C."/>
            <person name="Gautier V."/>
            <person name="Ament-Velasquez S.L."/>
            <person name="Kruys A."/>
            <person name="Hutchinson M.I."/>
            <person name="Powell A.J."/>
            <person name="Barry K."/>
            <person name="Miller A.N."/>
            <person name="Grigoriev I.V."/>
            <person name="Debuchy R."/>
            <person name="Gladieux P."/>
            <person name="Hiltunen Thoren M."/>
            <person name="Johannesson H."/>
        </authorList>
    </citation>
    <scope>NUCLEOTIDE SEQUENCE</scope>
    <source>
        <strain evidence="3">CBS 532.94</strain>
    </source>
</reference>
<dbReference type="GO" id="GO:0005576">
    <property type="term" value="C:extracellular region"/>
    <property type="evidence" value="ECO:0007669"/>
    <property type="project" value="UniProtKB-ARBA"/>
</dbReference>
<name>A0AAN7CE53_9PEZI</name>